<dbReference type="AlphaFoldDB" id="A0A840WU13"/>
<dbReference type="PANTHER" id="PTHR38436:SF1">
    <property type="entry name" value="ESTER CYCLASE"/>
    <property type="match status" value="1"/>
</dbReference>
<dbReference type="Pfam" id="PF07366">
    <property type="entry name" value="SnoaL"/>
    <property type="match status" value="2"/>
</dbReference>
<evidence type="ECO:0000313" key="1">
    <source>
        <dbReference type="EMBL" id="MBB5514700.1"/>
    </source>
</evidence>
<evidence type="ECO:0000313" key="2">
    <source>
        <dbReference type="Proteomes" id="UP000553766"/>
    </source>
</evidence>
<gene>
    <name evidence="1" type="ORF">FHS89_000706</name>
</gene>
<protein>
    <submittedName>
        <fullName evidence="1">Putative ester cyclase</fullName>
    </submittedName>
</protein>
<dbReference type="EMBL" id="JACIJS010000002">
    <property type="protein sequence ID" value="MBB5514700.1"/>
    <property type="molecule type" value="Genomic_DNA"/>
</dbReference>
<dbReference type="GO" id="GO:0030638">
    <property type="term" value="P:polyketide metabolic process"/>
    <property type="evidence" value="ECO:0007669"/>
    <property type="project" value="InterPro"/>
</dbReference>
<organism evidence="1 2">
    <name type="scientific">Rubricella aquisinus</name>
    <dbReference type="NCBI Taxonomy" id="2028108"/>
    <lineage>
        <taxon>Bacteria</taxon>
        <taxon>Pseudomonadati</taxon>
        <taxon>Pseudomonadota</taxon>
        <taxon>Alphaproteobacteria</taxon>
        <taxon>Rhodobacterales</taxon>
        <taxon>Paracoccaceae</taxon>
        <taxon>Rubricella</taxon>
    </lineage>
</organism>
<dbReference type="Gene3D" id="3.10.450.50">
    <property type="match status" value="2"/>
</dbReference>
<dbReference type="PANTHER" id="PTHR38436">
    <property type="entry name" value="POLYKETIDE CYCLASE SNOAL-LIKE DOMAIN"/>
    <property type="match status" value="1"/>
</dbReference>
<proteinExistence type="predicted"/>
<comment type="caution">
    <text evidence="1">The sequence shown here is derived from an EMBL/GenBank/DDBJ whole genome shotgun (WGS) entry which is preliminary data.</text>
</comment>
<sequence>MVTPDTVWDCFHPVNQLTGAAEVAEGLLRPIRAALGMAMRRDDIFIGGATWMGQGNWVASLGHYVGNFNAPLFGVVPNGKLVFLRYGEYYRIEAGKIAEAKIIIDLPDLMRQVGAMPIPEMLGTEMLFPAPATHDGVLPNAPERSDASAQLVWNMLADLHVYDPENFSSTGQTGTGGYWHEQMLWYGPAGIGSNHTYPGFDKFHRVAFLTAFPDRKGGNHFCRIGDGDFVASGGWPSMTMTHAGPYLGVPATNKKMSLRVMDLWRCENGQIMENWVLLDYVQLFEFMGVDLIAKHQEIAGR</sequence>
<keyword evidence="2" id="KW-1185">Reference proteome</keyword>
<dbReference type="RefSeq" id="WP_184008595.1">
    <property type="nucleotide sequence ID" value="NZ_JACIJS010000002.1"/>
</dbReference>
<dbReference type="Proteomes" id="UP000553766">
    <property type="component" value="Unassembled WGS sequence"/>
</dbReference>
<dbReference type="InterPro" id="IPR032710">
    <property type="entry name" value="NTF2-like_dom_sf"/>
</dbReference>
<dbReference type="SUPFAM" id="SSF54427">
    <property type="entry name" value="NTF2-like"/>
    <property type="match status" value="2"/>
</dbReference>
<accession>A0A840WU13</accession>
<name>A0A840WU13_9RHOB</name>
<dbReference type="InterPro" id="IPR009959">
    <property type="entry name" value="Cyclase_SnoaL-like"/>
</dbReference>
<reference evidence="1 2" key="1">
    <citation type="submission" date="2020-08" db="EMBL/GenBank/DDBJ databases">
        <title>Genomic Encyclopedia of Type Strains, Phase IV (KMG-IV): sequencing the most valuable type-strain genomes for metagenomic binning, comparative biology and taxonomic classification.</title>
        <authorList>
            <person name="Goeker M."/>
        </authorList>
    </citation>
    <scope>NUCLEOTIDE SEQUENCE [LARGE SCALE GENOMIC DNA]</scope>
    <source>
        <strain evidence="1 2">DSM 103377</strain>
    </source>
</reference>